<organism evidence="1 2">
    <name type="scientific">Sphaerobolus stellatus (strain SS14)</name>
    <dbReference type="NCBI Taxonomy" id="990650"/>
    <lineage>
        <taxon>Eukaryota</taxon>
        <taxon>Fungi</taxon>
        <taxon>Dikarya</taxon>
        <taxon>Basidiomycota</taxon>
        <taxon>Agaricomycotina</taxon>
        <taxon>Agaricomycetes</taxon>
        <taxon>Phallomycetidae</taxon>
        <taxon>Geastrales</taxon>
        <taxon>Sphaerobolaceae</taxon>
        <taxon>Sphaerobolus</taxon>
    </lineage>
</organism>
<reference evidence="1 2" key="1">
    <citation type="submission" date="2014-06" db="EMBL/GenBank/DDBJ databases">
        <title>Evolutionary Origins and Diversification of the Mycorrhizal Mutualists.</title>
        <authorList>
            <consortium name="DOE Joint Genome Institute"/>
            <consortium name="Mycorrhizal Genomics Consortium"/>
            <person name="Kohler A."/>
            <person name="Kuo A."/>
            <person name="Nagy L.G."/>
            <person name="Floudas D."/>
            <person name="Copeland A."/>
            <person name="Barry K.W."/>
            <person name="Cichocki N."/>
            <person name="Veneault-Fourrey C."/>
            <person name="LaButti K."/>
            <person name="Lindquist E.A."/>
            <person name="Lipzen A."/>
            <person name="Lundell T."/>
            <person name="Morin E."/>
            <person name="Murat C."/>
            <person name="Riley R."/>
            <person name="Ohm R."/>
            <person name="Sun H."/>
            <person name="Tunlid A."/>
            <person name="Henrissat B."/>
            <person name="Grigoriev I.V."/>
            <person name="Hibbett D.S."/>
            <person name="Martin F."/>
        </authorList>
    </citation>
    <scope>NUCLEOTIDE SEQUENCE [LARGE SCALE GENOMIC DNA]</scope>
    <source>
        <strain evidence="1 2">SS14</strain>
    </source>
</reference>
<dbReference type="AlphaFoldDB" id="A0A0C9U9N9"/>
<dbReference type="Proteomes" id="UP000054279">
    <property type="component" value="Unassembled WGS sequence"/>
</dbReference>
<gene>
    <name evidence="1" type="ORF">M422DRAFT_257394</name>
</gene>
<dbReference type="HOGENOM" id="CLU_2924218_0_0_1"/>
<protein>
    <submittedName>
        <fullName evidence="1">Uncharacterized protein</fullName>
    </submittedName>
</protein>
<evidence type="ECO:0000313" key="2">
    <source>
        <dbReference type="Proteomes" id="UP000054279"/>
    </source>
</evidence>
<keyword evidence="2" id="KW-1185">Reference proteome</keyword>
<sequence length="61" mass="6680">MHIAARITNAGVAFALLSRYMHVIPIYLIPRARDILPHSDTLAPLSFSDPVHIALPPIPVV</sequence>
<accession>A0A0C9U9N9</accession>
<dbReference type="EMBL" id="KN837149">
    <property type="protein sequence ID" value="KIJ39798.1"/>
    <property type="molecule type" value="Genomic_DNA"/>
</dbReference>
<name>A0A0C9U9N9_SPHS4</name>
<evidence type="ECO:0000313" key="1">
    <source>
        <dbReference type="EMBL" id="KIJ39798.1"/>
    </source>
</evidence>
<proteinExistence type="predicted"/>